<keyword evidence="3" id="KW-1185">Reference proteome</keyword>
<feature type="region of interest" description="Disordered" evidence="1">
    <location>
        <begin position="146"/>
        <end position="191"/>
    </location>
</feature>
<proteinExistence type="predicted"/>
<sequence length="209" mass="23486">MAEEIEEVLRKFSLPKIELGGVDLKVEDIEKRLSIVGRVFLEGLKIGKVFNSVEEVIIPQGGGQEGNHIKLLVELDLLKPLPRGTMIRLEGNQKWVNFKYEKCPKFCYHYGIIGDAERNYSLRVLNNNGSGKAQFGNWLKANTGKQQYVSQKPTPEIRSTESVRVSKNASQENSRARSVTPLGETDSQEGKLLCKTIERDVGQRIEADV</sequence>
<evidence type="ECO:0000256" key="1">
    <source>
        <dbReference type="SAM" id="MobiDB-lite"/>
    </source>
</evidence>
<dbReference type="AlphaFoldDB" id="A0ABD2YD50"/>
<gene>
    <name evidence="2" type="ORF">ACH5RR_033976</name>
</gene>
<dbReference type="Proteomes" id="UP001630127">
    <property type="component" value="Unassembled WGS sequence"/>
</dbReference>
<name>A0ABD2YD50_9GENT</name>
<evidence type="ECO:0000313" key="2">
    <source>
        <dbReference type="EMBL" id="KAL3504135.1"/>
    </source>
</evidence>
<accession>A0ABD2YD50</accession>
<protein>
    <submittedName>
        <fullName evidence="2">Uncharacterized protein</fullName>
    </submittedName>
</protein>
<evidence type="ECO:0000313" key="3">
    <source>
        <dbReference type="Proteomes" id="UP001630127"/>
    </source>
</evidence>
<feature type="compositionally biased region" description="Polar residues" evidence="1">
    <location>
        <begin position="160"/>
        <end position="177"/>
    </location>
</feature>
<dbReference type="EMBL" id="JBJUIK010000014">
    <property type="protein sequence ID" value="KAL3504135.1"/>
    <property type="molecule type" value="Genomic_DNA"/>
</dbReference>
<organism evidence="2 3">
    <name type="scientific">Cinchona calisaya</name>
    <dbReference type="NCBI Taxonomy" id="153742"/>
    <lineage>
        <taxon>Eukaryota</taxon>
        <taxon>Viridiplantae</taxon>
        <taxon>Streptophyta</taxon>
        <taxon>Embryophyta</taxon>
        <taxon>Tracheophyta</taxon>
        <taxon>Spermatophyta</taxon>
        <taxon>Magnoliopsida</taxon>
        <taxon>eudicotyledons</taxon>
        <taxon>Gunneridae</taxon>
        <taxon>Pentapetalae</taxon>
        <taxon>asterids</taxon>
        <taxon>lamiids</taxon>
        <taxon>Gentianales</taxon>
        <taxon>Rubiaceae</taxon>
        <taxon>Cinchonoideae</taxon>
        <taxon>Cinchoneae</taxon>
        <taxon>Cinchona</taxon>
    </lineage>
</organism>
<comment type="caution">
    <text evidence="2">The sequence shown here is derived from an EMBL/GenBank/DDBJ whole genome shotgun (WGS) entry which is preliminary data.</text>
</comment>
<reference evidence="2 3" key="1">
    <citation type="submission" date="2024-11" db="EMBL/GenBank/DDBJ databases">
        <title>A near-complete genome assembly of Cinchona calisaya.</title>
        <authorList>
            <person name="Lian D.C."/>
            <person name="Zhao X.W."/>
            <person name="Wei L."/>
        </authorList>
    </citation>
    <scope>NUCLEOTIDE SEQUENCE [LARGE SCALE GENOMIC DNA]</scope>
    <source>
        <tissue evidence="2">Nenye</tissue>
    </source>
</reference>